<feature type="region of interest" description="Disordered" evidence="2">
    <location>
        <begin position="715"/>
        <end position="848"/>
    </location>
</feature>
<dbReference type="InterPro" id="IPR037138">
    <property type="entry name" value="His_deacetylse_dom_sf"/>
</dbReference>
<feature type="coiled-coil region" evidence="1">
    <location>
        <begin position="879"/>
        <end position="924"/>
    </location>
</feature>
<feature type="compositionally biased region" description="Low complexity" evidence="2">
    <location>
        <begin position="52"/>
        <end position="62"/>
    </location>
</feature>
<feature type="compositionally biased region" description="Pro residues" evidence="2">
    <location>
        <begin position="633"/>
        <end position="643"/>
    </location>
</feature>
<keyword evidence="1" id="KW-0175">Coiled coil</keyword>
<evidence type="ECO:0000256" key="1">
    <source>
        <dbReference type="SAM" id="Coils"/>
    </source>
</evidence>
<dbReference type="Pfam" id="PF00850">
    <property type="entry name" value="Hist_deacetyl"/>
    <property type="match status" value="1"/>
</dbReference>
<comment type="caution">
    <text evidence="4">The sequence shown here is derived from an EMBL/GenBank/DDBJ whole genome shotgun (WGS) entry which is preliminary data.</text>
</comment>
<reference evidence="4 5" key="1">
    <citation type="submission" date="2019-10" db="EMBL/GenBank/DDBJ databases">
        <authorList>
            <person name="Palmer J.M."/>
        </authorList>
    </citation>
    <scope>NUCLEOTIDE SEQUENCE [LARGE SCALE GENOMIC DNA]</scope>
    <source>
        <strain evidence="4 5">TWF696</strain>
    </source>
</reference>
<dbReference type="GO" id="GO:0004407">
    <property type="term" value="F:histone deacetylase activity"/>
    <property type="evidence" value="ECO:0007669"/>
    <property type="project" value="TreeGrafter"/>
</dbReference>
<dbReference type="EMBL" id="JAVHNQ010000003">
    <property type="protein sequence ID" value="KAK6353323.1"/>
    <property type="molecule type" value="Genomic_DNA"/>
</dbReference>
<feature type="compositionally biased region" description="Polar residues" evidence="2">
    <location>
        <begin position="723"/>
        <end position="760"/>
    </location>
</feature>
<accession>A0AAV9V497</accession>
<feature type="region of interest" description="Disordered" evidence="2">
    <location>
        <begin position="1031"/>
        <end position="1056"/>
    </location>
</feature>
<feature type="region of interest" description="Disordered" evidence="2">
    <location>
        <begin position="28"/>
        <end position="108"/>
    </location>
</feature>
<gene>
    <name evidence="4" type="ORF">TWF696_005293</name>
</gene>
<feature type="compositionally biased region" description="Polar residues" evidence="2">
    <location>
        <begin position="596"/>
        <end position="607"/>
    </location>
</feature>
<dbReference type="InterPro" id="IPR023696">
    <property type="entry name" value="Ureohydrolase_dom_sf"/>
</dbReference>
<organism evidence="4 5">
    <name type="scientific">Orbilia brochopaga</name>
    <dbReference type="NCBI Taxonomy" id="3140254"/>
    <lineage>
        <taxon>Eukaryota</taxon>
        <taxon>Fungi</taxon>
        <taxon>Dikarya</taxon>
        <taxon>Ascomycota</taxon>
        <taxon>Pezizomycotina</taxon>
        <taxon>Orbiliomycetes</taxon>
        <taxon>Orbiliales</taxon>
        <taxon>Orbiliaceae</taxon>
        <taxon>Orbilia</taxon>
    </lineage>
</organism>
<feature type="compositionally biased region" description="Low complexity" evidence="2">
    <location>
        <begin position="809"/>
        <end position="821"/>
    </location>
</feature>
<dbReference type="GO" id="GO:0010468">
    <property type="term" value="P:regulation of gene expression"/>
    <property type="evidence" value="ECO:0007669"/>
    <property type="project" value="UniProtKB-ARBA"/>
</dbReference>
<dbReference type="PANTHER" id="PTHR47558">
    <property type="entry name" value="HISTONE DEACETYLASE HOS3"/>
    <property type="match status" value="1"/>
</dbReference>
<feature type="region of interest" description="Disordered" evidence="2">
    <location>
        <begin position="588"/>
        <end position="645"/>
    </location>
</feature>
<dbReference type="InterPro" id="IPR053244">
    <property type="entry name" value="HDAC_HD_type_1"/>
</dbReference>
<dbReference type="PRINTS" id="PR01270">
    <property type="entry name" value="HDASUPER"/>
</dbReference>
<feature type="compositionally biased region" description="Low complexity" evidence="2">
    <location>
        <begin position="967"/>
        <end position="991"/>
    </location>
</feature>
<evidence type="ECO:0000259" key="3">
    <source>
        <dbReference type="Pfam" id="PF00850"/>
    </source>
</evidence>
<feature type="compositionally biased region" description="Low complexity" evidence="2">
    <location>
        <begin position="770"/>
        <end position="801"/>
    </location>
</feature>
<feature type="compositionally biased region" description="Pro residues" evidence="2">
    <location>
        <begin position="98"/>
        <end position="107"/>
    </location>
</feature>
<feature type="domain" description="Histone deacetylase" evidence="3">
    <location>
        <begin position="165"/>
        <end position="500"/>
    </location>
</feature>
<feature type="compositionally biased region" description="Basic and acidic residues" evidence="2">
    <location>
        <begin position="1100"/>
        <end position="1115"/>
    </location>
</feature>
<feature type="region of interest" description="Disordered" evidence="2">
    <location>
        <begin position="1085"/>
        <end position="1115"/>
    </location>
</feature>
<dbReference type="Proteomes" id="UP001375240">
    <property type="component" value="Unassembled WGS sequence"/>
</dbReference>
<feature type="compositionally biased region" description="Polar residues" evidence="2">
    <location>
        <begin position="622"/>
        <end position="632"/>
    </location>
</feature>
<proteinExistence type="predicted"/>
<dbReference type="SUPFAM" id="SSF52768">
    <property type="entry name" value="Arginase/deacetylase"/>
    <property type="match status" value="1"/>
</dbReference>
<evidence type="ECO:0000313" key="5">
    <source>
        <dbReference type="Proteomes" id="UP001375240"/>
    </source>
</evidence>
<feature type="compositionally biased region" description="Low complexity" evidence="2">
    <location>
        <begin position="1032"/>
        <end position="1049"/>
    </location>
</feature>
<dbReference type="GO" id="GO:0005634">
    <property type="term" value="C:nucleus"/>
    <property type="evidence" value="ECO:0007669"/>
    <property type="project" value="TreeGrafter"/>
</dbReference>
<feature type="compositionally biased region" description="Low complexity" evidence="2">
    <location>
        <begin position="74"/>
        <end position="97"/>
    </location>
</feature>
<dbReference type="InterPro" id="IPR000286">
    <property type="entry name" value="HDACs"/>
</dbReference>
<sequence length="1115" mass="120463">MDRLLPSPSLNPDTALVGDLQKLSIGTHRALSSSPTSTGAHPSYPALIHKTSSLSGSLPNSPLRRKSSSPGLPNSPSTRPISRSPSMTSLSRLGATTPPAPPLPPLTHPDAETLVILNDTSYLHKFARPASKQDLETIVERPERLRAAAFGISVALCKLEAKTVSVIKTDRKGSLEDPSVTRVHDAAYLPVLAQACDESEQRIAAKQNELPNGWHTGDLYLCGGSRADLEGCVGALWEGVDRVFGDKNIKTESDDKTDMMRLPKIRRAFVSIRPPGHHCADTEPSGFCYLNNVHIAIARAALQYDLTHAVIFDFDLHHGDGSQSIAWKVNDRHSKKAPKNTPHIAYYSLHDINSYPCEYGDTEKVQNASLCIENAHNQNIWNVHLENYENSEDFWRLYEEKYSIILQKAERFLTKAKANHKPHPKQPKFKAGIFISAGFDASEHEQESMQRHKVNVLTEFYARFTSDAVELANTHAGGRVLSVLEGGYSDKAIWTGVFSHLCGLAAPRKKTPTRENIENVQAAVKLENGLHPRRSSLAQDITGKPFKGIAPGLNKAPPSWEEGGGYDSVWFCGAKLDEIDRAMQVVPSVRKPRDPSGSTYFSPTASSAAKVAATPRLHRKSSTNLADSATRTPSPPPPPPPLEWPAASAAVWRSILPEPQLAALREAALLPAPGELTTEKVRRTGKRHSAVGIPAVDIVTAASSRPVRNVKKTIPDIPERSGSALSSVAESQISRRTSMHSIKSSDTADTAITGVSQATSGRRKVSPPQKAAAATTKTAGAGAVRQTGAAKKTAAAAGSAGQPVKAPVRSSSMRQSASSSRKALPGLKTAANGGVKAEEHSVSPIEAAPVPSIKTTAEADGTTVDAITTGLQSIKLTYKNRERDEAEEIEVQRRLDEKELDERERLMEQQIAEIQAQKKMLLEKRAKGDFACSTVGNGAAVAEQVEQKTSLHNVFSQAQVKKEDGEPAAPATTTTTARPTSKGKPGPGKLLPKFTATSVIPFAAPTKSNPAPALMVNDVRPTTSLAINNEGAQATAAQQQQPQQQQQQQNGTSFRDRMAMMTPYKPKEKGQWEVGDEITPARAYKPAGIRTLPPHAPETPIHHEPRRVDADLKQK</sequence>
<dbReference type="Gene3D" id="3.40.800.20">
    <property type="entry name" value="Histone deacetylase domain"/>
    <property type="match status" value="1"/>
</dbReference>
<feature type="compositionally biased region" description="Polar residues" evidence="2">
    <location>
        <begin position="30"/>
        <end position="40"/>
    </location>
</feature>
<dbReference type="InterPro" id="IPR023801">
    <property type="entry name" value="His_deacetylse_dom"/>
</dbReference>
<protein>
    <recommendedName>
        <fullName evidence="3">Histone deacetylase domain-containing protein</fullName>
    </recommendedName>
</protein>
<evidence type="ECO:0000313" key="4">
    <source>
        <dbReference type="EMBL" id="KAK6353323.1"/>
    </source>
</evidence>
<keyword evidence="5" id="KW-1185">Reference proteome</keyword>
<dbReference type="PANTHER" id="PTHR47558:SF1">
    <property type="entry name" value="HISTONE DEACETYLASE HOS3"/>
    <property type="match status" value="1"/>
</dbReference>
<evidence type="ECO:0000256" key="2">
    <source>
        <dbReference type="SAM" id="MobiDB-lite"/>
    </source>
</evidence>
<name>A0AAV9V497_9PEZI</name>
<dbReference type="AlphaFoldDB" id="A0AAV9V497"/>
<feature type="region of interest" description="Disordered" evidence="2">
    <location>
        <begin position="959"/>
        <end position="991"/>
    </location>
</feature>